<evidence type="ECO:0000313" key="3">
    <source>
        <dbReference type="Proteomes" id="UP000230233"/>
    </source>
</evidence>
<dbReference type="Proteomes" id="UP000230233">
    <property type="component" value="Unassembled WGS sequence"/>
</dbReference>
<dbReference type="AlphaFoldDB" id="A0A2G5SGP0"/>
<evidence type="ECO:0000313" key="2">
    <source>
        <dbReference type="EMBL" id="PIC14036.1"/>
    </source>
</evidence>
<dbReference type="EMBL" id="PDUG01000009">
    <property type="protein sequence ID" value="PIC14036.1"/>
    <property type="molecule type" value="Genomic_DNA"/>
</dbReference>
<protein>
    <submittedName>
        <fullName evidence="1">Uncharacterized protein</fullName>
    </submittedName>
</protein>
<name>A0A2G5SGP0_9PELO</name>
<dbReference type="EMBL" id="PDUG01000009">
    <property type="protein sequence ID" value="PIC14026.1"/>
    <property type="molecule type" value="Genomic_DNA"/>
</dbReference>
<gene>
    <name evidence="1" type="ORF">B9Z55_027342</name>
    <name evidence="2" type="ORF">B9Z55_027348</name>
</gene>
<proteinExistence type="predicted"/>
<comment type="caution">
    <text evidence="1">The sequence shown here is derived from an EMBL/GenBank/DDBJ whole genome shotgun (WGS) entry which is preliminary data.</text>
</comment>
<reference evidence="3" key="1">
    <citation type="submission" date="2017-10" db="EMBL/GenBank/DDBJ databases">
        <title>Rapid genome shrinkage in a self-fertile nematode reveals novel sperm competition proteins.</title>
        <authorList>
            <person name="Yin D."/>
            <person name="Schwarz E.M."/>
            <person name="Thomas C.G."/>
            <person name="Felde R.L."/>
            <person name="Korf I.F."/>
            <person name="Cutter A.D."/>
            <person name="Schartner C.M."/>
            <person name="Ralston E.J."/>
            <person name="Meyer B.J."/>
            <person name="Haag E.S."/>
        </authorList>
    </citation>
    <scope>NUCLEOTIDE SEQUENCE [LARGE SCALE GENOMIC DNA]</scope>
    <source>
        <strain evidence="3">JU1422</strain>
    </source>
</reference>
<organism evidence="1 3">
    <name type="scientific">Caenorhabditis nigoni</name>
    <dbReference type="NCBI Taxonomy" id="1611254"/>
    <lineage>
        <taxon>Eukaryota</taxon>
        <taxon>Metazoa</taxon>
        <taxon>Ecdysozoa</taxon>
        <taxon>Nematoda</taxon>
        <taxon>Chromadorea</taxon>
        <taxon>Rhabditida</taxon>
        <taxon>Rhabditina</taxon>
        <taxon>Rhabditomorpha</taxon>
        <taxon>Rhabditoidea</taxon>
        <taxon>Rhabditidae</taxon>
        <taxon>Peloderinae</taxon>
        <taxon>Caenorhabditis</taxon>
    </lineage>
</organism>
<reference evidence="1" key="2">
    <citation type="journal article" date="2018" name="Science">
        <title>Rapid genome shrinkage in a self-fertile nematode reveals sperm competition proteins.</title>
        <authorList>
            <person name="Yin D."/>
            <person name="Schwarz E.M."/>
            <person name="Thomas C.G."/>
            <person name="Felde R.L."/>
            <person name="Korf I.F."/>
            <person name="Cutter A.D."/>
            <person name="Schartner C.M."/>
            <person name="Ralston E.J."/>
            <person name="Meyer B.J."/>
            <person name="Haag E.S."/>
        </authorList>
    </citation>
    <scope>NUCLEOTIDE SEQUENCE</scope>
    <source>
        <strain evidence="1">JU1422</strain>
    </source>
</reference>
<sequence>MSRSVCHVSCPNPNHHSPKVILFEGVKETDVHQVVTIPVRKQLHKPTGPGLCEDRTLQSVVSPLATTEEIFNLLFVGMPELKAQPIRRQEEGEVLGT</sequence>
<evidence type="ECO:0000313" key="1">
    <source>
        <dbReference type="EMBL" id="PIC14026.1"/>
    </source>
</evidence>
<keyword evidence="3" id="KW-1185">Reference proteome</keyword>
<accession>A0A2G5SGP0</accession>